<dbReference type="Proteomes" id="UP000244855">
    <property type="component" value="Unassembled WGS sequence"/>
</dbReference>
<evidence type="ECO:0000313" key="14">
    <source>
        <dbReference type="Proteomes" id="UP000244855"/>
    </source>
</evidence>
<dbReference type="AlphaFoldDB" id="A0A2V1EAP5"/>
<sequence length="585" mass="64578">MASSSSLQQMAPSLIARSKTLINNDLKRILRDEGAPSSGVKATLQARVVELINRAVSNNDHTMYNRLQHRISNNGAPPPALPAASPFASQAPVKPSPPVNGNGHLHQAWAQPHANYHQPRQVARQGPTYHFKESPFFEIRELVLDGITLEASPSHRQNCSRGLTLSDSTCARMRSDPSLRLLLFSALEQPLAPYARLDIAFPSQIEVRVNGEEAKANYKGLKNKPGSTRPADITALVRTAPANYRNNLLVTYALTQKASENEVFSPPSTLPHLENVLELTSGQRYNLFVYMVRKYSVEELTERIVQHNVITKQSVLSEMKKKANDPDIVVESSVMSLKDPVSTLKITTPCRSTVCTHNRCFDAASFLQLQEQAPTWQCPICNKTVSFEALAVDEYVQEILSTVSSGVDQVTIEPDGQWSTEPAKATSNPNGYHDDDDSDEDLVEVPGPRVSAIKSEVIATPQSLARTPPMSSREASSAPRTGSKRTSEVIDLTLSDDDEPPRPTKKVAYSTPNSLPDPMRRYHYTMGTSGPPAHPQAPSHSMSSSLPMDPPSHHRHSYDHYHQLTQRPYPRQGDSTYSPYIDSSP</sequence>
<feature type="compositionally biased region" description="Acidic residues" evidence="9">
    <location>
        <begin position="434"/>
        <end position="443"/>
    </location>
</feature>
<evidence type="ECO:0000256" key="8">
    <source>
        <dbReference type="PROSITE-ProRule" id="PRU00452"/>
    </source>
</evidence>
<dbReference type="UniPathway" id="UPA00886"/>
<feature type="region of interest" description="Disordered" evidence="9">
    <location>
        <begin position="412"/>
        <end position="585"/>
    </location>
</feature>
<dbReference type="PROSITE" id="PS51044">
    <property type="entry name" value="ZF_SP_RING"/>
    <property type="match status" value="1"/>
</dbReference>
<dbReference type="InterPro" id="IPR023321">
    <property type="entry name" value="PINIT"/>
</dbReference>
<feature type="compositionally biased region" description="Polar residues" evidence="9">
    <location>
        <begin position="460"/>
        <end position="480"/>
    </location>
</feature>
<name>A0A2V1EAP5_9PLEO</name>
<evidence type="ECO:0000256" key="2">
    <source>
        <dbReference type="ARBA" id="ARBA00005383"/>
    </source>
</evidence>
<dbReference type="PANTHER" id="PTHR10782:SF4">
    <property type="entry name" value="TONALLI, ISOFORM E"/>
    <property type="match status" value="1"/>
</dbReference>
<dbReference type="GO" id="GO:0016925">
    <property type="term" value="P:protein sumoylation"/>
    <property type="evidence" value="ECO:0007669"/>
    <property type="project" value="UniProtKB-UniPathway"/>
</dbReference>
<dbReference type="SMART" id="SM00513">
    <property type="entry name" value="SAP"/>
    <property type="match status" value="1"/>
</dbReference>
<keyword evidence="7" id="KW-0862">Zinc</keyword>
<feature type="domain" description="PINIT" evidence="12">
    <location>
        <begin position="113"/>
        <end position="295"/>
    </location>
</feature>
<dbReference type="CDD" id="cd16792">
    <property type="entry name" value="SP-RING_Siz-like"/>
    <property type="match status" value="1"/>
</dbReference>
<dbReference type="InterPro" id="IPR038654">
    <property type="entry name" value="PINIT_sf"/>
</dbReference>
<dbReference type="InterPro" id="IPR003034">
    <property type="entry name" value="SAP_dom"/>
</dbReference>
<evidence type="ECO:0000256" key="6">
    <source>
        <dbReference type="ARBA" id="ARBA00022786"/>
    </source>
</evidence>
<dbReference type="STRING" id="97972.A0A2V1EAP5"/>
<proteinExistence type="inferred from homology"/>
<evidence type="ECO:0000256" key="4">
    <source>
        <dbReference type="ARBA" id="ARBA00022723"/>
    </source>
</evidence>
<dbReference type="Gene3D" id="3.30.40.10">
    <property type="entry name" value="Zinc/RING finger domain, C3HC4 (zinc finger)"/>
    <property type="match status" value="1"/>
</dbReference>
<evidence type="ECO:0000313" key="13">
    <source>
        <dbReference type="EMBL" id="PVI07607.1"/>
    </source>
</evidence>
<evidence type="ECO:0008006" key="15">
    <source>
        <dbReference type="Google" id="ProtNLM"/>
    </source>
</evidence>
<reference evidence="13 14" key="1">
    <citation type="journal article" date="2018" name="Sci. Rep.">
        <title>Comparative genomics provides insights into the lifestyle and reveals functional heterogeneity of dark septate endophytic fungi.</title>
        <authorList>
            <person name="Knapp D.G."/>
            <person name="Nemeth J.B."/>
            <person name="Barry K."/>
            <person name="Hainaut M."/>
            <person name="Henrissat B."/>
            <person name="Johnson J."/>
            <person name="Kuo A."/>
            <person name="Lim J.H.P."/>
            <person name="Lipzen A."/>
            <person name="Nolan M."/>
            <person name="Ohm R.A."/>
            <person name="Tamas L."/>
            <person name="Grigoriev I.V."/>
            <person name="Spatafora J.W."/>
            <person name="Nagy L.G."/>
            <person name="Kovacs G.M."/>
        </authorList>
    </citation>
    <scope>NUCLEOTIDE SEQUENCE [LARGE SCALE GENOMIC DNA]</scope>
    <source>
        <strain evidence="13 14">DSE2036</strain>
    </source>
</reference>
<keyword evidence="3" id="KW-0808">Transferase</keyword>
<feature type="domain" description="SAP" evidence="10">
    <location>
        <begin position="18"/>
        <end position="52"/>
    </location>
</feature>
<dbReference type="PROSITE" id="PS50800">
    <property type="entry name" value="SAP"/>
    <property type="match status" value="1"/>
</dbReference>
<evidence type="ECO:0000256" key="5">
    <source>
        <dbReference type="ARBA" id="ARBA00022771"/>
    </source>
</evidence>
<protein>
    <recommendedName>
        <fullName evidence="15">E3 SUMO-protein ligase PIAS1</fullName>
    </recommendedName>
</protein>
<evidence type="ECO:0000259" key="10">
    <source>
        <dbReference type="PROSITE" id="PS50800"/>
    </source>
</evidence>
<dbReference type="GO" id="GO:0008270">
    <property type="term" value="F:zinc ion binding"/>
    <property type="evidence" value="ECO:0007669"/>
    <property type="project" value="UniProtKB-KW"/>
</dbReference>
<dbReference type="GO" id="GO:0061665">
    <property type="term" value="F:SUMO ligase activity"/>
    <property type="evidence" value="ECO:0007669"/>
    <property type="project" value="TreeGrafter"/>
</dbReference>
<dbReference type="Pfam" id="PF02037">
    <property type="entry name" value="SAP"/>
    <property type="match status" value="1"/>
</dbReference>
<evidence type="ECO:0000256" key="3">
    <source>
        <dbReference type="ARBA" id="ARBA00022679"/>
    </source>
</evidence>
<dbReference type="Pfam" id="PF14324">
    <property type="entry name" value="PINIT"/>
    <property type="match status" value="1"/>
</dbReference>
<feature type="compositionally biased region" description="Low complexity" evidence="9">
    <location>
        <begin position="536"/>
        <end position="547"/>
    </location>
</feature>
<evidence type="ECO:0000256" key="1">
    <source>
        <dbReference type="ARBA" id="ARBA00004718"/>
    </source>
</evidence>
<keyword evidence="6" id="KW-0833">Ubl conjugation pathway</keyword>
<feature type="compositionally biased region" description="Polar residues" evidence="9">
    <location>
        <begin position="573"/>
        <end position="585"/>
    </location>
</feature>
<dbReference type="InterPro" id="IPR031141">
    <property type="entry name" value="SIZ1/2_SP-RING"/>
</dbReference>
<gene>
    <name evidence="13" type="ORF">DM02DRAFT_666525</name>
</gene>
<dbReference type="InterPro" id="IPR013083">
    <property type="entry name" value="Znf_RING/FYVE/PHD"/>
</dbReference>
<feature type="domain" description="SP-RING-type" evidence="11">
    <location>
        <begin position="324"/>
        <end position="405"/>
    </location>
</feature>
<feature type="compositionally biased region" description="Polar residues" evidence="9">
    <location>
        <begin position="417"/>
        <end position="430"/>
    </location>
</feature>
<dbReference type="InterPro" id="IPR004181">
    <property type="entry name" value="Znf_MIZ"/>
</dbReference>
<accession>A0A2V1EAP5</accession>
<dbReference type="Gene3D" id="2.60.120.780">
    <property type="entry name" value="PINIT domain"/>
    <property type="match status" value="1"/>
</dbReference>
<keyword evidence="14" id="KW-1185">Reference proteome</keyword>
<dbReference type="OrthoDB" id="28127at2759"/>
<dbReference type="GO" id="GO:0000785">
    <property type="term" value="C:chromatin"/>
    <property type="evidence" value="ECO:0007669"/>
    <property type="project" value="TreeGrafter"/>
</dbReference>
<dbReference type="PANTHER" id="PTHR10782">
    <property type="entry name" value="ZINC FINGER MIZ DOMAIN-CONTAINING PROTEIN"/>
    <property type="match status" value="1"/>
</dbReference>
<evidence type="ECO:0000256" key="9">
    <source>
        <dbReference type="SAM" id="MobiDB-lite"/>
    </source>
</evidence>
<dbReference type="EMBL" id="KZ805303">
    <property type="protein sequence ID" value="PVI07607.1"/>
    <property type="molecule type" value="Genomic_DNA"/>
</dbReference>
<keyword evidence="4" id="KW-0479">Metal-binding</keyword>
<dbReference type="Pfam" id="PF02891">
    <property type="entry name" value="zf-MIZ"/>
    <property type="match status" value="1"/>
</dbReference>
<keyword evidence="5 8" id="KW-0863">Zinc-finger</keyword>
<evidence type="ECO:0000256" key="7">
    <source>
        <dbReference type="ARBA" id="ARBA00022833"/>
    </source>
</evidence>
<comment type="pathway">
    <text evidence="1">Protein modification; protein sumoylation.</text>
</comment>
<evidence type="ECO:0000259" key="11">
    <source>
        <dbReference type="PROSITE" id="PS51044"/>
    </source>
</evidence>
<evidence type="ECO:0000259" key="12">
    <source>
        <dbReference type="PROSITE" id="PS51466"/>
    </source>
</evidence>
<dbReference type="PROSITE" id="PS51466">
    <property type="entry name" value="PINIT"/>
    <property type="match status" value="1"/>
</dbReference>
<comment type="similarity">
    <text evidence="2">Belongs to the PIAS family.</text>
</comment>
<organism evidence="13 14">
    <name type="scientific">Periconia macrospinosa</name>
    <dbReference type="NCBI Taxonomy" id="97972"/>
    <lineage>
        <taxon>Eukaryota</taxon>
        <taxon>Fungi</taxon>
        <taxon>Dikarya</taxon>
        <taxon>Ascomycota</taxon>
        <taxon>Pezizomycotina</taxon>
        <taxon>Dothideomycetes</taxon>
        <taxon>Pleosporomycetidae</taxon>
        <taxon>Pleosporales</taxon>
        <taxon>Massarineae</taxon>
        <taxon>Periconiaceae</taxon>
        <taxon>Periconia</taxon>
    </lineage>
</organism>